<dbReference type="EMBL" id="NCKW01006392">
    <property type="protein sequence ID" value="POM71905.1"/>
    <property type="molecule type" value="Genomic_DNA"/>
</dbReference>
<feature type="domain" description="Putative auto-transporter adhesin head GIN" evidence="1">
    <location>
        <begin position="198"/>
        <end position="311"/>
    </location>
</feature>
<sequence length="430" mass="45668">MGILSSPSASGMEISATTASKSKIPHWLGVQCEAGSSPSCDAKRVDAVSVHGSHDVFIRYEQVDHLLDEDNMIARVRVIKGDVHDQKDIVVQLSMTNELLTLDITASRKTVEIVLLQKDQLQRLVNQGSGDVVVEDHVVVTMGPHLSIATLGSGNTFVTSTETVGVNTLTLNSKGSGLLQTSFSELRVSTLRVEYYSSGDLTVFVNSASDADTMAVIAEGSGDACLSWTSPMAINQFEVQQVGSGDVSVGPQGSCRLAKVSMLGSGELDVGGVQCDSVDVDLMSSGKVVVHATNALDVEAYGSGHVQFTGSAPHAIASTGYKPIYPQRVDDSYLPTNCKRHKIPAIKAKYAALSSGVLASAELDSTESSPSTTKGRDAAGDFWGDVNHDKDSILPLTAIVFLVAMILLVELEKKHVNLSLVHNGVYMFEK</sequence>
<dbReference type="InterPro" id="IPR021255">
    <property type="entry name" value="DUF2807"/>
</dbReference>
<evidence type="ECO:0000313" key="3">
    <source>
        <dbReference type="Proteomes" id="UP000237271"/>
    </source>
</evidence>
<organism evidence="2 3">
    <name type="scientific">Phytophthora palmivora</name>
    <dbReference type="NCBI Taxonomy" id="4796"/>
    <lineage>
        <taxon>Eukaryota</taxon>
        <taxon>Sar</taxon>
        <taxon>Stramenopiles</taxon>
        <taxon>Oomycota</taxon>
        <taxon>Peronosporomycetes</taxon>
        <taxon>Peronosporales</taxon>
        <taxon>Peronosporaceae</taxon>
        <taxon>Phytophthora</taxon>
    </lineage>
</organism>
<keyword evidence="3" id="KW-1185">Reference proteome</keyword>
<reference evidence="2 3" key="1">
    <citation type="journal article" date="2017" name="Genome Biol. Evol.">
        <title>Phytophthora megakarya and P. palmivora, closely related causal agents of cacao black pod rot, underwent increases in genome sizes and gene numbers by different mechanisms.</title>
        <authorList>
            <person name="Ali S.S."/>
            <person name="Shao J."/>
            <person name="Lary D.J."/>
            <person name="Kronmiller B."/>
            <person name="Shen D."/>
            <person name="Strem M.D."/>
            <person name="Amoako-Attah I."/>
            <person name="Akrofi A.Y."/>
            <person name="Begoude B.A."/>
            <person name="Ten Hoopen G.M."/>
            <person name="Coulibaly K."/>
            <person name="Kebe B.I."/>
            <person name="Melnick R.L."/>
            <person name="Guiltinan M.J."/>
            <person name="Tyler B.M."/>
            <person name="Meinhardt L.W."/>
            <person name="Bailey B.A."/>
        </authorList>
    </citation>
    <scope>NUCLEOTIDE SEQUENCE [LARGE SCALE GENOMIC DNA]</scope>
    <source>
        <strain evidence="3">sbr112.9</strain>
    </source>
</reference>
<comment type="caution">
    <text evidence="2">The sequence shown here is derived from an EMBL/GenBank/DDBJ whole genome shotgun (WGS) entry which is preliminary data.</text>
</comment>
<dbReference type="Proteomes" id="UP000237271">
    <property type="component" value="Unassembled WGS sequence"/>
</dbReference>
<name>A0A2P4Y272_9STRA</name>
<dbReference type="PANTHER" id="PTHR39200">
    <property type="entry name" value="HYPOTHETICAL EXPORTED PROTEIN"/>
    <property type="match status" value="1"/>
</dbReference>
<dbReference type="AlphaFoldDB" id="A0A2P4Y272"/>
<dbReference type="PANTHER" id="PTHR39200:SF1">
    <property type="entry name" value="AUTO-TRANSPORTER ADHESIN HEAD GIN DOMAIN-CONTAINING PROTEIN-RELATED"/>
    <property type="match status" value="1"/>
</dbReference>
<evidence type="ECO:0000313" key="2">
    <source>
        <dbReference type="EMBL" id="POM71905.1"/>
    </source>
</evidence>
<dbReference type="Gene3D" id="2.160.20.120">
    <property type="match status" value="1"/>
</dbReference>
<dbReference type="Pfam" id="PF10988">
    <property type="entry name" value="DUF2807"/>
    <property type="match status" value="1"/>
</dbReference>
<dbReference type="OrthoDB" id="161142at2759"/>
<accession>A0A2P4Y272</accession>
<gene>
    <name evidence="2" type="ORF">PHPALM_11467</name>
</gene>
<protein>
    <recommendedName>
        <fullName evidence="1">Putative auto-transporter adhesin head GIN domain-containing protein</fullName>
    </recommendedName>
</protein>
<evidence type="ECO:0000259" key="1">
    <source>
        <dbReference type="Pfam" id="PF10988"/>
    </source>
</evidence>
<proteinExistence type="predicted"/>